<dbReference type="Gene3D" id="3.30.930.10">
    <property type="entry name" value="Bira Bifunctional Protein, Domain 2"/>
    <property type="match status" value="1"/>
</dbReference>
<keyword evidence="5" id="KW-0804">Transcription</keyword>
<dbReference type="Gene3D" id="1.10.10.10">
    <property type="entry name" value="Winged helix-like DNA-binding domain superfamily/Winged helix DNA-binding domain"/>
    <property type="match status" value="1"/>
</dbReference>
<evidence type="ECO:0000313" key="8">
    <source>
        <dbReference type="Proteomes" id="UP000448943"/>
    </source>
</evidence>
<dbReference type="GO" id="GO:0005737">
    <property type="term" value="C:cytoplasm"/>
    <property type="evidence" value="ECO:0007669"/>
    <property type="project" value="TreeGrafter"/>
</dbReference>
<comment type="caution">
    <text evidence="7">The sequence shown here is derived from an EMBL/GenBank/DDBJ whole genome shotgun (WGS) entry which is preliminary data.</text>
</comment>
<dbReference type="GO" id="GO:0009249">
    <property type="term" value="P:protein lipoylation"/>
    <property type="evidence" value="ECO:0007669"/>
    <property type="project" value="UniProtKB-ARBA"/>
</dbReference>
<dbReference type="GO" id="GO:0016740">
    <property type="term" value="F:transferase activity"/>
    <property type="evidence" value="ECO:0007669"/>
    <property type="project" value="UniProtKB-ARBA"/>
</dbReference>
<dbReference type="InterPro" id="IPR036388">
    <property type="entry name" value="WH-like_DNA-bd_sf"/>
</dbReference>
<keyword evidence="5" id="KW-0805">Transcription regulation</keyword>
<dbReference type="PROSITE" id="PS51733">
    <property type="entry name" value="BPL_LPL_CATALYTIC"/>
    <property type="match status" value="1"/>
</dbReference>
<dbReference type="InterPro" id="IPR036390">
    <property type="entry name" value="WH_DNA-bd_sf"/>
</dbReference>
<comment type="similarity">
    <text evidence="5">Belongs to the biotin--protein ligase family.</text>
</comment>
<dbReference type="SUPFAM" id="SSF55681">
    <property type="entry name" value="Class II aaRS and biotin synthetases"/>
    <property type="match status" value="1"/>
</dbReference>
<gene>
    <name evidence="5" type="primary">birA</name>
    <name evidence="7" type="ORF">ERL59_16265</name>
</gene>
<dbReference type="InterPro" id="IPR045864">
    <property type="entry name" value="aa-tRNA-synth_II/BPL/LPL"/>
</dbReference>
<dbReference type="SUPFAM" id="SSF50037">
    <property type="entry name" value="C-terminal domain of transcriptional repressors"/>
    <property type="match status" value="1"/>
</dbReference>
<dbReference type="InterPro" id="IPR004408">
    <property type="entry name" value="Biotin_CoA_COase_ligase"/>
</dbReference>
<dbReference type="SUPFAM" id="SSF46785">
    <property type="entry name" value="Winged helix' DNA-binding domain"/>
    <property type="match status" value="1"/>
</dbReference>
<dbReference type="Gene3D" id="2.30.30.100">
    <property type="match status" value="1"/>
</dbReference>
<evidence type="ECO:0000256" key="1">
    <source>
        <dbReference type="ARBA" id="ARBA00022598"/>
    </source>
</evidence>
<dbReference type="CDD" id="cd16442">
    <property type="entry name" value="BPL"/>
    <property type="match status" value="1"/>
</dbReference>
<evidence type="ECO:0000256" key="5">
    <source>
        <dbReference type="HAMAP-Rule" id="MF_00978"/>
    </source>
</evidence>
<dbReference type="PANTHER" id="PTHR12835">
    <property type="entry name" value="BIOTIN PROTEIN LIGASE"/>
    <property type="match status" value="1"/>
</dbReference>
<dbReference type="InterPro" id="IPR004143">
    <property type="entry name" value="BPL_LPL_catalytic"/>
</dbReference>
<evidence type="ECO:0000256" key="2">
    <source>
        <dbReference type="ARBA" id="ARBA00022741"/>
    </source>
</evidence>
<dbReference type="InterPro" id="IPR003142">
    <property type="entry name" value="BPL_C"/>
</dbReference>
<dbReference type="Pfam" id="PF03099">
    <property type="entry name" value="BPL_LplA_LipB"/>
    <property type="match status" value="1"/>
</dbReference>
<dbReference type="HAMAP" id="MF_00978">
    <property type="entry name" value="Bifunct_BirA"/>
    <property type="match status" value="1"/>
</dbReference>
<dbReference type="EMBL" id="SIJB01000032">
    <property type="protein sequence ID" value="NBI30504.1"/>
    <property type="molecule type" value="Genomic_DNA"/>
</dbReference>
<dbReference type="GO" id="GO:0006355">
    <property type="term" value="P:regulation of DNA-templated transcription"/>
    <property type="evidence" value="ECO:0007669"/>
    <property type="project" value="UniProtKB-UniRule"/>
</dbReference>
<protein>
    <recommendedName>
        <fullName evidence="5">Bifunctional ligase/repressor BirA</fullName>
    </recommendedName>
    <alternativeName>
        <fullName evidence="5">Biotin--[acetyl-CoA-carboxylase] ligase</fullName>
        <ecNumber evidence="5">6.3.4.15</ecNumber>
    </alternativeName>
    <alternativeName>
        <fullName evidence="5">Biotin--protein ligase</fullName>
    </alternativeName>
    <alternativeName>
        <fullName evidence="5">Biotin-[acetyl-CoA carboxylase] synthetase</fullName>
    </alternativeName>
</protein>
<feature type="binding site" evidence="5">
    <location>
        <position position="188"/>
    </location>
    <ligand>
        <name>biotin</name>
        <dbReference type="ChEBI" id="CHEBI:57586"/>
    </ligand>
</feature>
<organism evidence="7 8">
    <name type="scientific">Chengkuizengella marina</name>
    <dbReference type="NCBI Taxonomy" id="2507566"/>
    <lineage>
        <taxon>Bacteria</taxon>
        <taxon>Bacillati</taxon>
        <taxon>Bacillota</taxon>
        <taxon>Bacilli</taxon>
        <taxon>Bacillales</taxon>
        <taxon>Paenibacillaceae</taxon>
        <taxon>Chengkuizengella</taxon>
    </lineage>
</organism>
<keyword evidence="3 5" id="KW-0067">ATP-binding</keyword>
<dbReference type="InterPro" id="IPR030855">
    <property type="entry name" value="Bifunct_BirA"/>
</dbReference>
<keyword evidence="4 5" id="KW-0092">Biotin</keyword>
<dbReference type="AlphaFoldDB" id="A0A6N9Q794"/>
<sequence length="327" mass="37206">MNMNEQIIQIFLDHPNQYISGEKLSEELNCSRTAIWKHIQTLKKKGYMFESTPRLGYRMLKTPPEPLDVSRIISALNTRCMGLKIKYLQEVDSTQTMAAEMVKKGEEEGTVIIAEQQTDGRGRLGRKWFSPPGTGIWMSMILKPQIPLQFIHQLTLLISVAICRVIKRMLDVDVGIKWPNDLYINGKKVCGILLESSAEDERVKHVIAGVGISVNLLQKDIPEDLKDKMTSLCIETGIKCNREELLISLFKEWEELYMLYLSEGFAPIRILWEALSICLHCPIQVHTHQGIVKGKAYGMDEMGALMIRDEEGKEHKIYSGDVSLTLV</sequence>
<dbReference type="EC" id="6.3.4.15" evidence="5"/>
<keyword evidence="5" id="KW-0678">Repressor</keyword>
<reference evidence="7 8" key="1">
    <citation type="submission" date="2019-01" db="EMBL/GenBank/DDBJ databases">
        <title>Chengkuizengella sp. nov., isolated from deep-sea sediment of East Pacific Ocean.</title>
        <authorList>
            <person name="Yang J."/>
            <person name="Lai Q."/>
            <person name="Shao Z."/>
        </authorList>
    </citation>
    <scope>NUCLEOTIDE SEQUENCE [LARGE SCALE GENOMIC DNA]</scope>
    <source>
        <strain evidence="7 8">YPA3-1-1</strain>
    </source>
</reference>
<dbReference type="Pfam" id="PF02237">
    <property type="entry name" value="BPL_C"/>
    <property type="match status" value="1"/>
</dbReference>
<comment type="catalytic activity">
    <reaction evidence="5">
        <text>biotin + L-lysyl-[protein] + ATP = N(6)-biotinyl-L-lysyl-[protein] + AMP + diphosphate + H(+)</text>
        <dbReference type="Rhea" id="RHEA:11756"/>
        <dbReference type="Rhea" id="RHEA-COMP:9752"/>
        <dbReference type="Rhea" id="RHEA-COMP:10505"/>
        <dbReference type="ChEBI" id="CHEBI:15378"/>
        <dbReference type="ChEBI" id="CHEBI:29969"/>
        <dbReference type="ChEBI" id="CHEBI:30616"/>
        <dbReference type="ChEBI" id="CHEBI:33019"/>
        <dbReference type="ChEBI" id="CHEBI:57586"/>
        <dbReference type="ChEBI" id="CHEBI:83144"/>
        <dbReference type="ChEBI" id="CHEBI:456215"/>
        <dbReference type="EC" id="6.3.4.15"/>
    </reaction>
</comment>
<comment type="caution">
    <text evidence="5">Lacks conserved residue(s) required for the propagation of feature annotation.</text>
</comment>
<evidence type="ECO:0000256" key="4">
    <source>
        <dbReference type="ARBA" id="ARBA00023267"/>
    </source>
</evidence>
<proteinExistence type="inferred from homology"/>
<evidence type="ECO:0000256" key="3">
    <source>
        <dbReference type="ARBA" id="ARBA00022840"/>
    </source>
</evidence>
<dbReference type="OrthoDB" id="9807064at2"/>
<feature type="domain" description="BPL/LPL catalytic" evidence="6">
    <location>
        <begin position="70"/>
        <end position="261"/>
    </location>
</feature>
<dbReference type="InterPro" id="IPR013196">
    <property type="entry name" value="HTH_11"/>
</dbReference>
<dbReference type="GO" id="GO:0005524">
    <property type="term" value="F:ATP binding"/>
    <property type="evidence" value="ECO:0007669"/>
    <property type="project" value="UniProtKB-UniRule"/>
</dbReference>
<dbReference type="PANTHER" id="PTHR12835:SF5">
    <property type="entry name" value="BIOTIN--PROTEIN LIGASE"/>
    <property type="match status" value="1"/>
</dbReference>
<keyword evidence="1 5" id="KW-0436">Ligase</keyword>
<dbReference type="GO" id="GO:0003677">
    <property type="term" value="F:DNA binding"/>
    <property type="evidence" value="ECO:0007669"/>
    <property type="project" value="UniProtKB-UniRule"/>
</dbReference>
<feature type="DNA-binding region" description="H-T-H motif" evidence="5">
    <location>
        <begin position="21"/>
        <end position="40"/>
    </location>
</feature>
<dbReference type="InterPro" id="IPR008988">
    <property type="entry name" value="Transcriptional_repressor_C"/>
</dbReference>
<dbReference type="GO" id="GO:0004077">
    <property type="term" value="F:biotin--[biotin carboxyl-carrier protein] ligase activity"/>
    <property type="evidence" value="ECO:0007669"/>
    <property type="project" value="UniProtKB-UniRule"/>
</dbReference>
<dbReference type="RefSeq" id="WP_160647310.1">
    <property type="nucleotide sequence ID" value="NZ_SIJB01000032.1"/>
</dbReference>
<comment type="function">
    <text evidence="5">Acts both as a biotin--[acetyl-CoA-carboxylase] ligase and a repressor.</text>
</comment>
<name>A0A6N9Q794_9BACL</name>
<feature type="binding site" evidence="5">
    <location>
        <position position="117"/>
    </location>
    <ligand>
        <name>biotin</name>
        <dbReference type="ChEBI" id="CHEBI:57586"/>
    </ligand>
</feature>
<accession>A0A6N9Q794</accession>
<keyword evidence="8" id="KW-1185">Reference proteome</keyword>
<keyword evidence="2 5" id="KW-0547">Nucleotide-binding</keyword>
<keyword evidence="5" id="KW-0238">DNA-binding</keyword>
<evidence type="ECO:0000313" key="7">
    <source>
        <dbReference type="EMBL" id="NBI30504.1"/>
    </source>
</evidence>
<evidence type="ECO:0000259" key="6">
    <source>
        <dbReference type="PROSITE" id="PS51733"/>
    </source>
</evidence>
<dbReference type="NCBIfam" id="TIGR00121">
    <property type="entry name" value="birA_ligase"/>
    <property type="match status" value="1"/>
</dbReference>
<dbReference type="Proteomes" id="UP000448943">
    <property type="component" value="Unassembled WGS sequence"/>
</dbReference>
<feature type="binding site" evidence="5">
    <location>
        <begin position="121"/>
        <end position="123"/>
    </location>
    <ligand>
        <name>biotin</name>
        <dbReference type="ChEBI" id="CHEBI:57586"/>
    </ligand>
</feature>
<dbReference type="Pfam" id="PF08279">
    <property type="entry name" value="HTH_11"/>
    <property type="match status" value="1"/>
</dbReference>